<reference evidence="3 4" key="1">
    <citation type="submission" date="2019-01" db="EMBL/GenBank/DDBJ databases">
        <title>Sinorhodobacter populi sp. nov. isolated from the symptomatic bark tissue of Populus euramericana canker.</title>
        <authorList>
            <person name="Xu G."/>
        </authorList>
    </citation>
    <scope>NUCLEOTIDE SEQUENCE [LARGE SCALE GENOMIC DNA]</scope>
    <source>
        <strain evidence="3 4">2D-5</strain>
    </source>
</reference>
<accession>A0A443IZX6</accession>
<name>A0A443IZX6_9RHOB</name>
<dbReference type="PANTHER" id="PTHR43767">
    <property type="entry name" value="LONG-CHAIN-FATTY-ACID--COA LIGASE"/>
    <property type="match status" value="1"/>
</dbReference>
<evidence type="ECO:0000259" key="1">
    <source>
        <dbReference type="Pfam" id="PF00501"/>
    </source>
</evidence>
<dbReference type="InterPro" id="IPR000873">
    <property type="entry name" value="AMP-dep_synth/lig_dom"/>
</dbReference>
<dbReference type="Proteomes" id="UP000285710">
    <property type="component" value="Unassembled WGS sequence"/>
</dbReference>
<feature type="domain" description="AMP-dependent synthetase/ligase" evidence="1">
    <location>
        <begin position="39"/>
        <end position="425"/>
    </location>
</feature>
<sequence length="613" mass="65654">MSMTFASAADRDRIEGEMPWAARDRAVTLYDALSRVKAAHGARPALSFQMFSTPDASALTLTWDDLHARVTQAANLFRALGVEEGDTVAFILPNCLEAAVVLLAGATAGVVNPVNPLLEPGQIAAILRGSGAKVVVTLRAFPKTDIAQKVARALAEVPGVTHVIEVDLRQSLTGPKRWIVPFLRPKIPPRTARILDFHGECDRMPADQLTFRDAPHDRIAACFHTGGTTGVPKLARLRHSGMIYNGWLGGYLLFRETDVLLCPLPLFHVFAACPVLMSAIHSGAHVVMPTPAGYRGEGVFDHFWKLIARWRVSFLISVPTAIAALMTRPVDADISSLRMVISGSTALPVELYNRFRAATGVEIAEGYGLTEATCLVSVNPVDGPKKVGSVGLPMPYSKVLIAREGGGLCGVDEVGEICVSSPGTAEEPFLRTGDLGRIDADGYLWITGRIKDLIIRGGHNIDPAQIEEALAGHPAVAGVGAIGQPDAVAGELPCAYVELLDGATATEGELLAHAVRRIPERAAVPKHVEILPSLPKTAVGKVFKPDLRRRAITRVLDAAFRQAGLAARVTEVVEDPKRGLTARIAGEDNDAALRRVMGAFTVPWERAAPQREP</sequence>
<evidence type="ECO:0000313" key="4">
    <source>
        <dbReference type="Proteomes" id="UP000285710"/>
    </source>
</evidence>
<dbReference type="PANTHER" id="PTHR43767:SF1">
    <property type="entry name" value="NONRIBOSOMAL PEPTIDE SYNTHASE PES1 (EUROFUNG)-RELATED"/>
    <property type="match status" value="1"/>
</dbReference>
<feature type="domain" description="AMP-binding enzyme C-terminal" evidence="2">
    <location>
        <begin position="465"/>
        <end position="541"/>
    </location>
</feature>
<dbReference type="RefSeq" id="WP_128269053.1">
    <property type="nucleotide sequence ID" value="NZ_SAUW01000004.1"/>
</dbReference>
<keyword evidence="4" id="KW-1185">Reference proteome</keyword>
<dbReference type="AlphaFoldDB" id="A0A443IZX6"/>
<dbReference type="Gene3D" id="3.40.50.12780">
    <property type="entry name" value="N-terminal domain of ligase-like"/>
    <property type="match status" value="1"/>
</dbReference>
<proteinExistence type="predicted"/>
<dbReference type="SUPFAM" id="SSF56801">
    <property type="entry name" value="Acetyl-CoA synthetase-like"/>
    <property type="match status" value="1"/>
</dbReference>
<evidence type="ECO:0000313" key="3">
    <source>
        <dbReference type="EMBL" id="RWR13754.1"/>
    </source>
</evidence>
<dbReference type="GO" id="GO:0016878">
    <property type="term" value="F:acid-thiol ligase activity"/>
    <property type="evidence" value="ECO:0007669"/>
    <property type="project" value="UniProtKB-ARBA"/>
</dbReference>
<dbReference type="InterPro" id="IPR045851">
    <property type="entry name" value="AMP-bd_C_sf"/>
</dbReference>
<dbReference type="InterPro" id="IPR025110">
    <property type="entry name" value="AMP-bd_C"/>
</dbReference>
<reference evidence="3 4" key="2">
    <citation type="submission" date="2019-01" db="EMBL/GenBank/DDBJ databases">
        <authorList>
            <person name="Li Y."/>
        </authorList>
    </citation>
    <scope>NUCLEOTIDE SEQUENCE [LARGE SCALE GENOMIC DNA]</scope>
    <source>
        <strain evidence="3 4">2D-5</strain>
    </source>
</reference>
<gene>
    <name evidence="3" type="ORF">D2T33_04980</name>
</gene>
<dbReference type="InterPro" id="IPR050237">
    <property type="entry name" value="ATP-dep_AMP-bd_enzyme"/>
</dbReference>
<dbReference type="Pfam" id="PF13193">
    <property type="entry name" value="AMP-binding_C"/>
    <property type="match status" value="1"/>
</dbReference>
<dbReference type="InterPro" id="IPR042099">
    <property type="entry name" value="ANL_N_sf"/>
</dbReference>
<evidence type="ECO:0000259" key="2">
    <source>
        <dbReference type="Pfam" id="PF13193"/>
    </source>
</evidence>
<dbReference type="Gene3D" id="3.30.300.30">
    <property type="match status" value="1"/>
</dbReference>
<protein>
    <submittedName>
        <fullName evidence="3">Acyl-CoA synthetase</fullName>
    </submittedName>
</protein>
<dbReference type="NCBIfam" id="NF005714">
    <property type="entry name" value="PRK07529.1"/>
    <property type="match status" value="1"/>
</dbReference>
<dbReference type="Pfam" id="PF00501">
    <property type="entry name" value="AMP-binding"/>
    <property type="match status" value="1"/>
</dbReference>
<organism evidence="3 4">
    <name type="scientific">Paenirhodobacter populi</name>
    <dbReference type="NCBI Taxonomy" id="2306993"/>
    <lineage>
        <taxon>Bacteria</taxon>
        <taxon>Pseudomonadati</taxon>
        <taxon>Pseudomonadota</taxon>
        <taxon>Alphaproteobacteria</taxon>
        <taxon>Rhodobacterales</taxon>
        <taxon>Rhodobacter group</taxon>
        <taxon>Paenirhodobacter</taxon>
    </lineage>
</organism>
<comment type="caution">
    <text evidence="3">The sequence shown here is derived from an EMBL/GenBank/DDBJ whole genome shotgun (WGS) entry which is preliminary data.</text>
</comment>
<dbReference type="EMBL" id="SAUW01000004">
    <property type="protein sequence ID" value="RWR13754.1"/>
    <property type="molecule type" value="Genomic_DNA"/>
</dbReference>